<organism evidence="1 2">
    <name type="scientific">Pochonia chlamydosporia 170</name>
    <dbReference type="NCBI Taxonomy" id="1380566"/>
    <lineage>
        <taxon>Eukaryota</taxon>
        <taxon>Fungi</taxon>
        <taxon>Dikarya</taxon>
        <taxon>Ascomycota</taxon>
        <taxon>Pezizomycotina</taxon>
        <taxon>Sordariomycetes</taxon>
        <taxon>Hypocreomycetidae</taxon>
        <taxon>Hypocreales</taxon>
        <taxon>Clavicipitaceae</taxon>
        <taxon>Pochonia</taxon>
    </lineage>
</organism>
<dbReference type="GeneID" id="33936447"/>
<keyword evidence="2" id="KW-1185">Reference proteome</keyword>
<evidence type="ECO:0000313" key="1">
    <source>
        <dbReference type="EMBL" id="OWT43348.1"/>
    </source>
</evidence>
<reference evidence="1 2" key="1">
    <citation type="journal article" date="2016" name="PLoS Pathog.">
        <title>Biosynthesis of antibiotic leucinostatins in bio-control fungus Purpureocillium lilacinum and their inhibition on phytophthora revealed by genome mining.</title>
        <authorList>
            <person name="Wang G."/>
            <person name="Liu Z."/>
            <person name="Lin R."/>
            <person name="Li E."/>
            <person name="Mao Z."/>
            <person name="Ling J."/>
            <person name="Yang Y."/>
            <person name="Yin W.B."/>
            <person name="Xie B."/>
        </authorList>
    </citation>
    <scope>NUCLEOTIDE SEQUENCE [LARGE SCALE GENOMIC DNA]</scope>
    <source>
        <strain evidence="1">170</strain>
    </source>
</reference>
<name>A0A219ARE0_METCM</name>
<dbReference type="RefSeq" id="XP_022285781.1">
    <property type="nucleotide sequence ID" value="XM_022429192.1"/>
</dbReference>
<sequence>MPRLRRQKTVGGRLIPTYGLIGGATLAVNATYGHSLSRVASWRSFRSTEWTKLISYEPWHRDSVILGLLWSSSLVQLSDANPFELRTQDSELPGKRGYHIMLTIGTNFAPIFPKAASFSV</sequence>
<dbReference type="KEGG" id="pchm:VFPPC_17489"/>
<gene>
    <name evidence="1" type="ORF">VFPPC_17489</name>
</gene>
<dbReference type="AlphaFoldDB" id="A0A219ARE0"/>
<dbReference type="Proteomes" id="UP000078397">
    <property type="component" value="Unassembled WGS sequence"/>
</dbReference>
<dbReference type="EMBL" id="LSBJ02000002">
    <property type="protein sequence ID" value="OWT43348.1"/>
    <property type="molecule type" value="Genomic_DNA"/>
</dbReference>
<comment type="caution">
    <text evidence="1">The sequence shown here is derived from an EMBL/GenBank/DDBJ whole genome shotgun (WGS) entry which is preliminary data.</text>
</comment>
<accession>A0A219ARE0</accession>
<protein>
    <submittedName>
        <fullName evidence="1">Uncharacterized protein</fullName>
    </submittedName>
</protein>
<proteinExistence type="predicted"/>
<evidence type="ECO:0000313" key="2">
    <source>
        <dbReference type="Proteomes" id="UP000078397"/>
    </source>
</evidence>